<reference evidence="1" key="1">
    <citation type="journal article" date="2015" name="Antimicrob. Agents Chemother.">
        <title>Coexistence of heavy metal and antibiotic resistance within a novel composite staphylococcal cassette chromosome in a Staphylococcus haemolyticus isolate from bovine mastitis milk.</title>
        <authorList>
            <person name="Xue H."/>
            <person name="Wu Z."/>
            <person name="Li L."/>
            <person name="Li F."/>
            <person name="Wang Y."/>
            <person name="Zhao X."/>
        </authorList>
    </citation>
    <scope>NUCLEOTIDE SEQUENCE</scope>
    <source>
        <strain evidence="1">NW19A</strain>
    </source>
</reference>
<organism evidence="1">
    <name type="scientific">Staphylococcus haemolyticus</name>
    <dbReference type="NCBI Taxonomy" id="1283"/>
    <lineage>
        <taxon>Bacteria</taxon>
        <taxon>Bacillati</taxon>
        <taxon>Bacillota</taxon>
        <taxon>Bacilli</taxon>
        <taxon>Bacillales</taxon>
        <taxon>Staphylococcaceae</taxon>
        <taxon>Staphylococcus</taxon>
    </lineage>
</organism>
<accession>A0A0B5KSU0</accession>
<name>A0A0B5KSU0_STAHA</name>
<dbReference type="AlphaFoldDB" id="A0A0B5KSU0"/>
<dbReference type="RefSeq" id="WP_001058156.1">
    <property type="nucleotide sequence ID" value="NZ_CAJCGP010000040.1"/>
</dbReference>
<sequence>MNNDRGQSLHIPSSTPIKENNIYVATLHSVIQTDFSGEIKHQFTYEIEVNNQIVYANRNIPTKPSANQLSIHDWLKRHSNYSASHENYEPYIDQKHLILLGQYNGNYYVQDVASLDAFGGVLS</sequence>
<dbReference type="EMBL" id="KM369884">
    <property type="protein sequence ID" value="AJG43770.1"/>
    <property type="molecule type" value="Genomic_DNA"/>
</dbReference>
<evidence type="ECO:0000313" key="1">
    <source>
        <dbReference type="EMBL" id="AJG43770.1"/>
    </source>
</evidence>
<protein>
    <submittedName>
        <fullName evidence="1">Uncharacterized protein</fullName>
    </submittedName>
</protein>
<proteinExistence type="predicted"/>